<sequence length="150" mass="16825">MKGATVSTKIPAPGAEVFALLHDYERRLEWDTLLCEARLTGGFKAAEKGATSVCVGRDFFGKVAMETRYVSFEPGRLAAVELVGKPWFFEKFAASIRHDDVDGGSMITYKFRFAAKPRWLAWAMEPMMLGYLKHETAKRLEALASVWGRV</sequence>
<dbReference type="Pfam" id="PF10604">
    <property type="entry name" value="Polyketide_cyc2"/>
    <property type="match status" value="1"/>
</dbReference>
<gene>
    <name evidence="1" type="ORF">ACFQY0_20435</name>
</gene>
<name>A0ABW2LAT1_9BACT</name>
<dbReference type="SUPFAM" id="SSF55961">
    <property type="entry name" value="Bet v1-like"/>
    <property type="match status" value="1"/>
</dbReference>
<evidence type="ECO:0000313" key="2">
    <source>
        <dbReference type="Proteomes" id="UP001596472"/>
    </source>
</evidence>
<dbReference type="InterPro" id="IPR023393">
    <property type="entry name" value="START-like_dom_sf"/>
</dbReference>
<keyword evidence="2" id="KW-1185">Reference proteome</keyword>
<dbReference type="EMBL" id="JBHTBS010000020">
    <property type="protein sequence ID" value="MFC7339571.1"/>
    <property type="molecule type" value="Genomic_DNA"/>
</dbReference>
<dbReference type="RefSeq" id="WP_379716643.1">
    <property type="nucleotide sequence ID" value="NZ_JBHTBS010000020.1"/>
</dbReference>
<evidence type="ECO:0000313" key="1">
    <source>
        <dbReference type="EMBL" id="MFC7339571.1"/>
    </source>
</evidence>
<organism evidence="1 2">
    <name type="scientific">Haloferula chungangensis</name>
    <dbReference type="NCBI Taxonomy" id="1048331"/>
    <lineage>
        <taxon>Bacteria</taxon>
        <taxon>Pseudomonadati</taxon>
        <taxon>Verrucomicrobiota</taxon>
        <taxon>Verrucomicrobiia</taxon>
        <taxon>Verrucomicrobiales</taxon>
        <taxon>Verrucomicrobiaceae</taxon>
        <taxon>Haloferula</taxon>
    </lineage>
</organism>
<comment type="caution">
    <text evidence="1">The sequence shown here is derived from an EMBL/GenBank/DDBJ whole genome shotgun (WGS) entry which is preliminary data.</text>
</comment>
<dbReference type="Gene3D" id="3.30.530.20">
    <property type="match status" value="1"/>
</dbReference>
<protein>
    <submittedName>
        <fullName evidence="1">SRPBCC family protein</fullName>
    </submittedName>
</protein>
<accession>A0ABW2LAT1</accession>
<dbReference type="Proteomes" id="UP001596472">
    <property type="component" value="Unassembled WGS sequence"/>
</dbReference>
<proteinExistence type="predicted"/>
<reference evidence="2" key="1">
    <citation type="journal article" date="2019" name="Int. J. Syst. Evol. Microbiol.">
        <title>The Global Catalogue of Microorganisms (GCM) 10K type strain sequencing project: providing services to taxonomists for standard genome sequencing and annotation.</title>
        <authorList>
            <consortium name="The Broad Institute Genomics Platform"/>
            <consortium name="The Broad Institute Genome Sequencing Center for Infectious Disease"/>
            <person name="Wu L."/>
            <person name="Ma J."/>
        </authorList>
    </citation>
    <scope>NUCLEOTIDE SEQUENCE [LARGE SCALE GENOMIC DNA]</scope>
    <source>
        <strain evidence="2">CGMCC 4.1467</strain>
    </source>
</reference>
<dbReference type="InterPro" id="IPR019587">
    <property type="entry name" value="Polyketide_cyclase/dehydratase"/>
</dbReference>